<evidence type="ECO:0000313" key="1">
    <source>
        <dbReference type="Proteomes" id="UP000887575"/>
    </source>
</evidence>
<dbReference type="AlphaFoldDB" id="A0AAF3EJH3"/>
<organism evidence="1 2">
    <name type="scientific">Mesorhabditis belari</name>
    <dbReference type="NCBI Taxonomy" id="2138241"/>
    <lineage>
        <taxon>Eukaryota</taxon>
        <taxon>Metazoa</taxon>
        <taxon>Ecdysozoa</taxon>
        <taxon>Nematoda</taxon>
        <taxon>Chromadorea</taxon>
        <taxon>Rhabditida</taxon>
        <taxon>Rhabditina</taxon>
        <taxon>Rhabditomorpha</taxon>
        <taxon>Rhabditoidea</taxon>
        <taxon>Rhabditidae</taxon>
        <taxon>Mesorhabditinae</taxon>
        <taxon>Mesorhabditis</taxon>
    </lineage>
</organism>
<proteinExistence type="predicted"/>
<dbReference type="Proteomes" id="UP000887575">
    <property type="component" value="Unassembled WGS sequence"/>
</dbReference>
<dbReference type="WBParaSite" id="MBELARI_LOCUS14167">
    <property type="protein sequence ID" value="MBELARI_LOCUS14167"/>
    <property type="gene ID" value="MBELARI_LOCUS14167"/>
</dbReference>
<keyword evidence="1" id="KW-1185">Reference proteome</keyword>
<evidence type="ECO:0000313" key="2">
    <source>
        <dbReference type="WBParaSite" id="MBELARI_LOCUS14167"/>
    </source>
</evidence>
<sequence>MDFDDIDCNNGCEYCGRMKQSGRFYTFEAYGCGCGDDSIFGPDDDNERMLMIARISSRKTPPPTASICDKFAVKRSSVHRIFIK</sequence>
<accession>A0AAF3EJH3</accession>
<reference evidence="2" key="1">
    <citation type="submission" date="2024-02" db="UniProtKB">
        <authorList>
            <consortium name="WormBaseParasite"/>
        </authorList>
    </citation>
    <scope>IDENTIFICATION</scope>
</reference>
<name>A0AAF3EJH3_9BILA</name>
<protein>
    <submittedName>
        <fullName evidence="2">Uncharacterized protein</fullName>
    </submittedName>
</protein>